<protein>
    <submittedName>
        <fullName evidence="1">Protein FAR1-RELATED SEQUENCE</fullName>
    </submittedName>
</protein>
<reference evidence="1 2" key="1">
    <citation type="submission" date="2020-01" db="EMBL/GenBank/DDBJ databases">
        <title>Genome sequence of Arachis hypogaea, cultivar Shitouqi.</title>
        <authorList>
            <person name="Zhuang W."/>
            <person name="Chen H."/>
            <person name="Varshney R."/>
            <person name="Wang D."/>
            <person name="Ming R."/>
        </authorList>
    </citation>
    <scope>NUCLEOTIDE SEQUENCE [LARGE SCALE GENOMIC DNA]</scope>
    <source>
        <tissue evidence="1">Young leaf</tissue>
    </source>
</reference>
<evidence type="ECO:0000313" key="1">
    <source>
        <dbReference type="EMBL" id="QHN77367.1"/>
    </source>
</evidence>
<dbReference type="PANTHER" id="PTHR47718:SF13">
    <property type="entry name" value="OS09G0290500 PROTEIN"/>
    <property type="match status" value="1"/>
</dbReference>
<dbReference type="PANTHER" id="PTHR47718">
    <property type="entry name" value="OS01G0519700 PROTEIN"/>
    <property type="match status" value="1"/>
</dbReference>
<accession>A0A6B9V807</accession>
<dbReference type="AlphaFoldDB" id="A0A6B9V807"/>
<dbReference type="Proteomes" id="UP000464620">
    <property type="component" value="Chromosome B09"/>
</dbReference>
<evidence type="ECO:0000313" key="2">
    <source>
        <dbReference type="Proteomes" id="UP000464620"/>
    </source>
</evidence>
<dbReference type="Gramene" id="arahy.Tifrunner.gnm2.ann2.Ah19g226300.1">
    <property type="protein sequence ID" value="arahy.Tifrunner.gnm2.ann2.Ah19g226300.1-CDS-1"/>
    <property type="gene ID" value="arahy.Tifrunner.gnm2.ann2.Ah19g226300"/>
</dbReference>
<gene>
    <name evidence="1" type="ORF">DS421_19g652070</name>
</gene>
<name>A0A6B9V807_ARAHY</name>
<dbReference type="EMBL" id="CP031001">
    <property type="protein sequence ID" value="QHN77367.1"/>
    <property type="molecule type" value="Genomic_DNA"/>
</dbReference>
<sequence length="101" mass="11627">MVRKINDDHNHEMASPIFSNLVLSHRKMSDCDKSQVDSMKQFGITTSKVMAYIAGKSGSYGMLKFTKRDPYNYVHKQRRARISDGDAIQPLVTWKEMLMLT</sequence>
<organism evidence="1 2">
    <name type="scientific">Arachis hypogaea</name>
    <name type="common">Peanut</name>
    <dbReference type="NCBI Taxonomy" id="3818"/>
    <lineage>
        <taxon>Eukaryota</taxon>
        <taxon>Viridiplantae</taxon>
        <taxon>Streptophyta</taxon>
        <taxon>Embryophyta</taxon>
        <taxon>Tracheophyta</taxon>
        <taxon>Spermatophyta</taxon>
        <taxon>Magnoliopsida</taxon>
        <taxon>eudicotyledons</taxon>
        <taxon>Gunneridae</taxon>
        <taxon>Pentapetalae</taxon>
        <taxon>rosids</taxon>
        <taxon>fabids</taxon>
        <taxon>Fabales</taxon>
        <taxon>Fabaceae</taxon>
        <taxon>Papilionoideae</taxon>
        <taxon>50 kb inversion clade</taxon>
        <taxon>dalbergioids sensu lato</taxon>
        <taxon>Dalbergieae</taxon>
        <taxon>Pterocarpus clade</taxon>
        <taxon>Arachis</taxon>
    </lineage>
</organism>
<proteinExistence type="predicted"/>